<dbReference type="EMBL" id="JAFNAA010000019">
    <property type="protein sequence ID" value="MBO1109450.1"/>
    <property type="molecule type" value="Genomic_DNA"/>
</dbReference>
<evidence type="ECO:0000313" key="2">
    <source>
        <dbReference type="Proteomes" id="UP000664658"/>
    </source>
</evidence>
<sequence>MNDVSRELEQVLQQLKAEGKQPSVALLKSRLSQPVPLPLIVSVLARDKAGHNPLATPAEATTEPTLAERVSQLEQQVATLQAQLATLLSAQNTQ</sequence>
<proteinExistence type="predicted"/>
<dbReference type="Proteomes" id="UP000664658">
    <property type="component" value="Unassembled WGS sequence"/>
</dbReference>
<gene>
    <name evidence="1" type="ORF">J2R62_14760</name>
</gene>
<protein>
    <submittedName>
        <fullName evidence="1">Uncharacterized protein</fullName>
    </submittedName>
</protein>
<accession>A0A8I2B5Y4</accession>
<dbReference type="RefSeq" id="WP_207542562.1">
    <property type="nucleotide sequence ID" value="NZ_JAFNAA010000019.1"/>
</dbReference>
<organism evidence="1 2">
    <name type="scientific">Plesiomonas shigelloides</name>
    <name type="common">Aeromonas shigelloides</name>
    <dbReference type="NCBI Taxonomy" id="703"/>
    <lineage>
        <taxon>Bacteria</taxon>
        <taxon>Pseudomonadati</taxon>
        <taxon>Pseudomonadota</taxon>
        <taxon>Gammaproteobacteria</taxon>
        <taxon>Enterobacterales</taxon>
        <taxon>Enterobacteriaceae</taxon>
        <taxon>Plesiomonas</taxon>
    </lineage>
</organism>
<evidence type="ECO:0000313" key="1">
    <source>
        <dbReference type="EMBL" id="MBO1109450.1"/>
    </source>
</evidence>
<comment type="caution">
    <text evidence="1">The sequence shown here is derived from an EMBL/GenBank/DDBJ whole genome shotgun (WGS) entry which is preliminary data.</text>
</comment>
<dbReference type="AlphaFoldDB" id="A0A8I2B5Y4"/>
<reference evidence="1" key="1">
    <citation type="submission" date="2021-03" db="EMBL/GenBank/DDBJ databases">
        <title>Plesiomonas shigelloides zfcc0051, isolated from zebrafish feces.</title>
        <authorList>
            <person name="Vanderhoek Z."/>
            <person name="Gaulke C."/>
        </authorList>
    </citation>
    <scope>NUCLEOTIDE SEQUENCE</scope>
    <source>
        <strain evidence="1">Zfcc0051</strain>
    </source>
</reference>
<name>A0A8I2B5Y4_PLESH</name>